<accession>A0AAV0Z6T6</accession>
<keyword evidence="3" id="KW-1185">Reference proteome</keyword>
<protein>
    <submittedName>
        <fullName evidence="2">Uncharacterized protein</fullName>
    </submittedName>
</protein>
<evidence type="ECO:0000313" key="3">
    <source>
        <dbReference type="Proteomes" id="UP001157006"/>
    </source>
</evidence>
<evidence type="ECO:0000256" key="1">
    <source>
        <dbReference type="SAM" id="MobiDB-lite"/>
    </source>
</evidence>
<dbReference type="EMBL" id="OX451735">
    <property type="protein sequence ID" value="CAI8593213.1"/>
    <property type="molecule type" value="Genomic_DNA"/>
</dbReference>
<feature type="compositionally biased region" description="Basic residues" evidence="1">
    <location>
        <begin position="100"/>
        <end position="114"/>
    </location>
</feature>
<evidence type="ECO:0000313" key="2">
    <source>
        <dbReference type="EMBL" id="CAI8593213.1"/>
    </source>
</evidence>
<reference evidence="2 3" key="1">
    <citation type="submission" date="2023-01" db="EMBL/GenBank/DDBJ databases">
        <authorList>
            <person name="Kreplak J."/>
        </authorList>
    </citation>
    <scope>NUCLEOTIDE SEQUENCE [LARGE SCALE GENOMIC DNA]</scope>
</reference>
<name>A0AAV0Z6T6_VICFA</name>
<dbReference type="Proteomes" id="UP001157006">
    <property type="component" value="Chromosome 1S"/>
</dbReference>
<organism evidence="2 3">
    <name type="scientific">Vicia faba</name>
    <name type="common">Broad bean</name>
    <name type="synonym">Faba vulgaris</name>
    <dbReference type="NCBI Taxonomy" id="3906"/>
    <lineage>
        <taxon>Eukaryota</taxon>
        <taxon>Viridiplantae</taxon>
        <taxon>Streptophyta</taxon>
        <taxon>Embryophyta</taxon>
        <taxon>Tracheophyta</taxon>
        <taxon>Spermatophyta</taxon>
        <taxon>Magnoliopsida</taxon>
        <taxon>eudicotyledons</taxon>
        <taxon>Gunneridae</taxon>
        <taxon>Pentapetalae</taxon>
        <taxon>rosids</taxon>
        <taxon>fabids</taxon>
        <taxon>Fabales</taxon>
        <taxon>Fabaceae</taxon>
        <taxon>Papilionoideae</taxon>
        <taxon>50 kb inversion clade</taxon>
        <taxon>NPAAA clade</taxon>
        <taxon>Hologalegina</taxon>
        <taxon>IRL clade</taxon>
        <taxon>Fabeae</taxon>
        <taxon>Vicia</taxon>
    </lineage>
</organism>
<dbReference type="AlphaFoldDB" id="A0AAV0Z6T6"/>
<sequence>MENNSSDNIDNVVNDSVNVGDCFIHMNNEVHDGSAPINEGVLKDVGFSKRFNKKSKKKVENRKDVLKAKRAHSKKIPTPTKAKKTPKKMKKYVIVSEKSSRKKRNVTHRRRMDI</sequence>
<gene>
    <name evidence="2" type="ORF">VFH_I079720</name>
</gene>
<proteinExistence type="predicted"/>
<feature type="region of interest" description="Disordered" evidence="1">
    <location>
        <begin position="53"/>
        <end position="114"/>
    </location>
</feature>
<feature type="compositionally biased region" description="Basic residues" evidence="1">
    <location>
        <begin position="68"/>
        <end position="91"/>
    </location>
</feature>